<keyword evidence="3 6" id="KW-1133">Transmembrane helix</keyword>
<name>A0A9W8YMJ2_9PEZI</name>
<evidence type="ECO:0000256" key="4">
    <source>
        <dbReference type="ARBA" id="ARBA00023136"/>
    </source>
</evidence>
<dbReference type="Proteomes" id="UP001140453">
    <property type="component" value="Unassembled WGS sequence"/>
</dbReference>
<feature type="transmembrane region" description="Helical" evidence="6">
    <location>
        <begin position="20"/>
        <end position="43"/>
    </location>
</feature>
<protein>
    <recommendedName>
        <fullName evidence="7">Rhodopsin domain-containing protein</fullName>
    </recommendedName>
</protein>
<reference evidence="8" key="1">
    <citation type="submission" date="2022-10" db="EMBL/GenBank/DDBJ databases">
        <title>Tapping the CABI collections for fungal endophytes: first genome assemblies for Collariella, Neodidymelliopsis, Ascochyta clinopodiicola, Didymella pomorum, Didymosphaeria variabile, Neocosmospora piperis and Neocucurbitaria cava.</title>
        <authorList>
            <person name="Hill R."/>
        </authorList>
    </citation>
    <scope>NUCLEOTIDE SEQUENCE</scope>
    <source>
        <strain evidence="8">IMI 355082</strain>
    </source>
</reference>
<sequence>MWNPNPGGSYRDGTISDYSTLAINMLLDLAVFILPLPTLWSLNMAPRKKVVVTIMFSFGLATIAVMIWRVVWTHQYRTNPDFTTYLGWIGLVSQFELWLGLIVACIPTLAPLFKTFVSPALKTNHEKVSVA</sequence>
<dbReference type="InterPro" id="IPR052337">
    <property type="entry name" value="SAT4-like"/>
</dbReference>
<evidence type="ECO:0000256" key="5">
    <source>
        <dbReference type="ARBA" id="ARBA00038359"/>
    </source>
</evidence>
<feature type="transmembrane region" description="Helical" evidence="6">
    <location>
        <begin position="91"/>
        <end position="113"/>
    </location>
</feature>
<evidence type="ECO:0000313" key="8">
    <source>
        <dbReference type="EMBL" id="KAJ4387614.1"/>
    </source>
</evidence>
<comment type="similarity">
    <text evidence="5">Belongs to the SAT4 family.</text>
</comment>
<proteinExistence type="inferred from homology"/>
<gene>
    <name evidence="8" type="ORF">N0V93_008210</name>
</gene>
<accession>A0A9W8YMJ2</accession>
<dbReference type="AlphaFoldDB" id="A0A9W8YMJ2"/>
<comment type="subcellular location">
    <subcellularLocation>
        <location evidence="1">Membrane</location>
        <topology evidence="1">Multi-pass membrane protein</topology>
    </subcellularLocation>
</comment>
<dbReference type="GO" id="GO:0016020">
    <property type="term" value="C:membrane"/>
    <property type="evidence" value="ECO:0007669"/>
    <property type="project" value="UniProtKB-SubCell"/>
</dbReference>
<dbReference type="PANTHER" id="PTHR33048:SF47">
    <property type="entry name" value="INTEGRAL MEMBRANE PROTEIN-RELATED"/>
    <property type="match status" value="1"/>
</dbReference>
<dbReference type="OrthoDB" id="10017208at2759"/>
<evidence type="ECO:0000256" key="1">
    <source>
        <dbReference type="ARBA" id="ARBA00004141"/>
    </source>
</evidence>
<evidence type="ECO:0000313" key="9">
    <source>
        <dbReference type="Proteomes" id="UP001140453"/>
    </source>
</evidence>
<dbReference type="EMBL" id="JAPEVB010000005">
    <property type="protein sequence ID" value="KAJ4387614.1"/>
    <property type="molecule type" value="Genomic_DNA"/>
</dbReference>
<comment type="caution">
    <text evidence="8">The sequence shown here is derived from an EMBL/GenBank/DDBJ whole genome shotgun (WGS) entry which is preliminary data.</text>
</comment>
<evidence type="ECO:0000256" key="6">
    <source>
        <dbReference type="SAM" id="Phobius"/>
    </source>
</evidence>
<feature type="transmembrane region" description="Helical" evidence="6">
    <location>
        <begin position="50"/>
        <end position="71"/>
    </location>
</feature>
<feature type="domain" description="Rhodopsin" evidence="7">
    <location>
        <begin position="12"/>
        <end position="114"/>
    </location>
</feature>
<keyword evidence="4 6" id="KW-0472">Membrane</keyword>
<evidence type="ECO:0000259" key="7">
    <source>
        <dbReference type="Pfam" id="PF20684"/>
    </source>
</evidence>
<dbReference type="Pfam" id="PF20684">
    <property type="entry name" value="Fung_rhodopsin"/>
    <property type="match status" value="1"/>
</dbReference>
<dbReference type="InterPro" id="IPR049326">
    <property type="entry name" value="Rhodopsin_dom_fungi"/>
</dbReference>
<evidence type="ECO:0000256" key="3">
    <source>
        <dbReference type="ARBA" id="ARBA00022989"/>
    </source>
</evidence>
<evidence type="ECO:0000256" key="2">
    <source>
        <dbReference type="ARBA" id="ARBA00022692"/>
    </source>
</evidence>
<keyword evidence="2 6" id="KW-0812">Transmembrane</keyword>
<organism evidence="8 9">
    <name type="scientific">Gnomoniopsis smithogilvyi</name>
    <dbReference type="NCBI Taxonomy" id="1191159"/>
    <lineage>
        <taxon>Eukaryota</taxon>
        <taxon>Fungi</taxon>
        <taxon>Dikarya</taxon>
        <taxon>Ascomycota</taxon>
        <taxon>Pezizomycotina</taxon>
        <taxon>Sordariomycetes</taxon>
        <taxon>Sordariomycetidae</taxon>
        <taxon>Diaporthales</taxon>
        <taxon>Gnomoniaceae</taxon>
        <taxon>Gnomoniopsis</taxon>
    </lineage>
</organism>
<keyword evidence="9" id="KW-1185">Reference proteome</keyword>
<dbReference type="PANTHER" id="PTHR33048">
    <property type="entry name" value="PTH11-LIKE INTEGRAL MEMBRANE PROTEIN (AFU_ORTHOLOGUE AFUA_5G11245)"/>
    <property type="match status" value="1"/>
</dbReference>